<dbReference type="KEGG" id="pfaa:MM59RIKEN_23220"/>
<gene>
    <name evidence="3" type="ORF">MM59RIKEN_23220</name>
</gene>
<feature type="transmembrane region" description="Helical" evidence="2">
    <location>
        <begin position="99"/>
        <end position="119"/>
    </location>
</feature>
<dbReference type="AlphaFoldDB" id="A0A810QKZ7"/>
<keyword evidence="2" id="KW-1133">Transmembrane helix</keyword>
<reference evidence="3" key="1">
    <citation type="submission" date="2020-09" db="EMBL/GenBank/DDBJ databases">
        <title>New species isolated from human feces.</title>
        <authorList>
            <person name="Kitahara M."/>
            <person name="Shigeno Y."/>
            <person name="Shime M."/>
            <person name="Matsumoto Y."/>
            <person name="Nakamura S."/>
            <person name="Motooka D."/>
            <person name="Fukuoka S."/>
            <person name="Nishikawa H."/>
            <person name="Benno Y."/>
        </authorList>
    </citation>
    <scope>NUCLEOTIDE SEQUENCE</scope>
    <source>
        <strain evidence="3">MM59</strain>
    </source>
</reference>
<evidence type="ECO:0000256" key="2">
    <source>
        <dbReference type="SAM" id="Phobius"/>
    </source>
</evidence>
<name>A0A810QKZ7_9FIRM</name>
<keyword evidence="2" id="KW-0812">Transmembrane</keyword>
<keyword evidence="4" id="KW-1185">Reference proteome</keyword>
<accession>A0A810QKZ7</accession>
<keyword evidence="2" id="KW-0472">Membrane</keyword>
<evidence type="ECO:0000256" key="1">
    <source>
        <dbReference type="SAM" id="MobiDB-lite"/>
    </source>
</evidence>
<evidence type="ECO:0000313" key="3">
    <source>
        <dbReference type="EMBL" id="BCK85003.1"/>
    </source>
</evidence>
<protein>
    <recommendedName>
        <fullName evidence="5">Zinc ribbon domain-containing protein</fullName>
    </recommendedName>
</protein>
<dbReference type="Proteomes" id="UP000679848">
    <property type="component" value="Chromosome"/>
</dbReference>
<feature type="region of interest" description="Disordered" evidence="1">
    <location>
        <begin position="29"/>
        <end position="68"/>
    </location>
</feature>
<organism evidence="3 4">
    <name type="scientific">Pusillibacter faecalis</name>
    <dbReference type="NCBI Taxonomy" id="2714358"/>
    <lineage>
        <taxon>Bacteria</taxon>
        <taxon>Bacillati</taxon>
        <taxon>Bacillota</taxon>
        <taxon>Clostridia</taxon>
        <taxon>Eubacteriales</taxon>
        <taxon>Oscillospiraceae</taxon>
        <taxon>Pusillibacter</taxon>
    </lineage>
</organism>
<dbReference type="EMBL" id="AP023420">
    <property type="protein sequence ID" value="BCK85003.1"/>
    <property type="molecule type" value="Genomic_DNA"/>
</dbReference>
<sequence>MKFCPYCGASLVGGAASFCAECGKQIPVHGAKSTSMPPLRKHRSIGAEKRQGSHPASKHPPKQKKNPMDINYDGYYNDVKPIDAGQQRDRLDPELIKKVILLVAGALGVILLAIAFMALL</sequence>
<evidence type="ECO:0008006" key="5">
    <source>
        <dbReference type="Google" id="ProtNLM"/>
    </source>
</evidence>
<proteinExistence type="predicted"/>
<evidence type="ECO:0000313" key="4">
    <source>
        <dbReference type="Proteomes" id="UP000679848"/>
    </source>
</evidence>
<feature type="compositionally biased region" description="Basic residues" evidence="1">
    <location>
        <begin position="56"/>
        <end position="65"/>
    </location>
</feature>